<reference evidence="2 3" key="1">
    <citation type="submission" date="2021-01" db="EMBL/GenBank/DDBJ databases">
        <title>Actinoplanes sp. nov. LDG1-06 isolated from lichen.</title>
        <authorList>
            <person name="Saeng-In P."/>
            <person name="Phongsopitanun W."/>
            <person name="Kanchanasin P."/>
            <person name="Yuki M."/>
            <person name="Kudo T."/>
            <person name="Ohkuma M."/>
            <person name="Tanasupawat S."/>
        </authorList>
    </citation>
    <scope>NUCLEOTIDE SEQUENCE [LARGE SCALE GENOMIC DNA]</scope>
    <source>
        <strain evidence="2 3">LDG1-06</strain>
    </source>
</reference>
<keyword evidence="2" id="KW-0489">Methyltransferase</keyword>
<keyword evidence="2" id="KW-0808">Transferase</keyword>
<proteinExistence type="predicted"/>
<dbReference type="InterPro" id="IPR029063">
    <property type="entry name" value="SAM-dependent_MTases_sf"/>
</dbReference>
<dbReference type="CDD" id="cd02440">
    <property type="entry name" value="AdoMet_MTases"/>
    <property type="match status" value="1"/>
</dbReference>
<dbReference type="RefSeq" id="WP_203377067.1">
    <property type="nucleotide sequence ID" value="NZ_JAENHP010000004.1"/>
</dbReference>
<comment type="caution">
    <text evidence="2">The sequence shown here is derived from an EMBL/GenBank/DDBJ whole genome shotgun (WGS) entry which is preliminary data.</text>
</comment>
<feature type="domain" description="Methyltransferase" evidence="1">
    <location>
        <begin position="43"/>
        <end position="134"/>
    </location>
</feature>
<evidence type="ECO:0000259" key="1">
    <source>
        <dbReference type="Pfam" id="PF13649"/>
    </source>
</evidence>
<keyword evidence="3" id="KW-1185">Reference proteome</keyword>
<evidence type="ECO:0000313" key="2">
    <source>
        <dbReference type="EMBL" id="MBM2617065.1"/>
    </source>
</evidence>
<dbReference type="GO" id="GO:0032259">
    <property type="term" value="P:methylation"/>
    <property type="evidence" value="ECO:0007669"/>
    <property type="project" value="UniProtKB-KW"/>
</dbReference>
<dbReference type="SUPFAM" id="SSF53335">
    <property type="entry name" value="S-adenosyl-L-methionine-dependent methyltransferases"/>
    <property type="match status" value="1"/>
</dbReference>
<dbReference type="PANTHER" id="PTHR43591">
    <property type="entry name" value="METHYLTRANSFERASE"/>
    <property type="match status" value="1"/>
</dbReference>
<organism evidence="2 3">
    <name type="scientific">Paractinoplanes ovalisporus</name>
    <dbReference type="NCBI Taxonomy" id="2810368"/>
    <lineage>
        <taxon>Bacteria</taxon>
        <taxon>Bacillati</taxon>
        <taxon>Actinomycetota</taxon>
        <taxon>Actinomycetes</taxon>
        <taxon>Micromonosporales</taxon>
        <taxon>Micromonosporaceae</taxon>
        <taxon>Paractinoplanes</taxon>
    </lineage>
</organism>
<dbReference type="GO" id="GO:0008168">
    <property type="term" value="F:methyltransferase activity"/>
    <property type="evidence" value="ECO:0007669"/>
    <property type="project" value="UniProtKB-KW"/>
</dbReference>
<name>A0ABS2AB62_9ACTN</name>
<gene>
    <name evidence="2" type="ORF">JIG36_16030</name>
</gene>
<dbReference type="Proteomes" id="UP000632138">
    <property type="component" value="Unassembled WGS sequence"/>
</dbReference>
<evidence type="ECO:0000313" key="3">
    <source>
        <dbReference type="Proteomes" id="UP000632138"/>
    </source>
</evidence>
<dbReference type="Pfam" id="PF13649">
    <property type="entry name" value="Methyltransf_25"/>
    <property type="match status" value="1"/>
</dbReference>
<sequence length="233" mass="25006">MPSTALDSAPWRATWDEVMTGFVPGLPSLEDVIACAARDPRRILDLGGGPGVFAERLAARWPSAQVTMIDIDPVLLALARDGVPPAVSVLEADLCDALPAGFDLITAVMTVHYLRPERIRALYRRCRQALTLGGLLVIADLMPDDGLPSVMDALNPAPGEAAAELAWAQWWGEVAEAPEFAQLMADRADIFRHRPPANFAGSVSWHVAAARSAGFREAGVVWRDGRHAALVAV</sequence>
<accession>A0ABS2AB62</accession>
<dbReference type="InterPro" id="IPR041698">
    <property type="entry name" value="Methyltransf_25"/>
</dbReference>
<dbReference type="EMBL" id="JAENHP010000004">
    <property type="protein sequence ID" value="MBM2617065.1"/>
    <property type="molecule type" value="Genomic_DNA"/>
</dbReference>
<protein>
    <submittedName>
        <fullName evidence="2">Class I SAM-dependent methyltransferase</fullName>
    </submittedName>
</protein>
<dbReference type="Gene3D" id="3.40.50.150">
    <property type="entry name" value="Vaccinia Virus protein VP39"/>
    <property type="match status" value="1"/>
</dbReference>